<evidence type="ECO:0000256" key="4">
    <source>
        <dbReference type="ARBA" id="ARBA00022989"/>
    </source>
</evidence>
<dbReference type="Gene3D" id="3.30.479.30">
    <property type="entry name" value="Band 7 domain"/>
    <property type="match status" value="1"/>
</dbReference>
<dbReference type="InterPro" id="IPR036013">
    <property type="entry name" value="Band_7/SPFH_dom_sf"/>
</dbReference>
<accession>A0A508WU93</accession>
<evidence type="ECO:0000313" key="10">
    <source>
        <dbReference type="EMBL" id="VTZ61110.1"/>
    </source>
</evidence>
<feature type="region of interest" description="Disordered" evidence="7">
    <location>
        <begin position="290"/>
        <end position="310"/>
    </location>
</feature>
<comment type="similarity">
    <text evidence="2 6">Belongs to the band 7/mec-2 family. HflC subfamily.</text>
</comment>
<dbReference type="InterPro" id="IPR010200">
    <property type="entry name" value="HflC"/>
</dbReference>
<protein>
    <recommendedName>
        <fullName evidence="6">Protein HflC</fullName>
    </recommendedName>
</protein>
<dbReference type="GO" id="GO:0006508">
    <property type="term" value="P:proteolysis"/>
    <property type="evidence" value="ECO:0007669"/>
    <property type="project" value="UniProtKB-KW"/>
</dbReference>
<dbReference type="EMBL" id="CABFNB010000089">
    <property type="protein sequence ID" value="VTZ61110.1"/>
    <property type="molecule type" value="Genomic_DNA"/>
</dbReference>
<keyword evidence="9" id="KW-0378">Hydrolase</keyword>
<dbReference type="Proteomes" id="UP001190825">
    <property type="component" value="Unassembled WGS sequence"/>
</dbReference>
<organism evidence="10">
    <name type="scientific">Sinorhizobium medicae</name>
    <dbReference type="NCBI Taxonomy" id="110321"/>
    <lineage>
        <taxon>Bacteria</taxon>
        <taxon>Pseudomonadati</taxon>
        <taxon>Pseudomonadota</taxon>
        <taxon>Alphaproteobacteria</taxon>
        <taxon>Hyphomicrobiales</taxon>
        <taxon>Rhizobiaceae</taxon>
        <taxon>Sinorhizobium/Ensifer group</taxon>
        <taxon>Sinorhizobium</taxon>
    </lineage>
</organism>
<keyword evidence="4" id="KW-1133">Transmembrane helix</keyword>
<proteinExistence type="inferred from homology"/>
<evidence type="ECO:0000259" key="8">
    <source>
        <dbReference type="SMART" id="SM00244"/>
    </source>
</evidence>
<dbReference type="CDD" id="cd03405">
    <property type="entry name" value="SPFH_HflC"/>
    <property type="match status" value="1"/>
</dbReference>
<evidence type="ECO:0000256" key="5">
    <source>
        <dbReference type="ARBA" id="ARBA00023136"/>
    </source>
</evidence>
<name>A0A508WU93_9HYPH</name>
<dbReference type="OMA" id="WDGDPNQ"/>
<dbReference type="GeneID" id="61612926"/>
<reference evidence="9 11" key="2">
    <citation type="journal article" date="2018" name="FEMS Microbiol. Ecol.">
        <title>Co-invading symbiotic mutualists of Medicago polymorpha retain high ancestral diversity and contain diverse accessory genomes.</title>
        <authorList>
            <person name="Porter S.S."/>
            <person name="Faber-Hammond J.J."/>
            <person name="Friesen M.L."/>
        </authorList>
    </citation>
    <scope>NUCLEOTIDE SEQUENCE [LARGE SCALE GENOMIC DNA]</scope>
    <source>
        <strain evidence="9 11">Str16</strain>
    </source>
</reference>
<dbReference type="Pfam" id="PF01145">
    <property type="entry name" value="Band_7"/>
    <property type="match status" value="1"/>
</dbReference>
<comment type="subcellular location">
    <subcellularLocation>
        <location evidence="1">Membrane</location>
        <topology evidence="1">Single-pass membrane protein</topology>
    </subcellularLocation>
</comment>
<comment type="function">
    <text evidence="6">HflC and HflK could regulate a protease.</text>
</comment>
<evidence type="ECO:0000313" key="9">
    <source>
        <dbReference type="EMBL" id="PLU07939.1"/>
    </source>
</evidence>
<dbReference type="PANTHER" id="PTHR42911">
    <property type="entry name" value="MODULATOR OF FTSH PROTEASE HFLC"/>
    <property type="match status" value="1"/>
</dbReference>
<dbReference type="GO" id="GO:0008233">
    <property type="term" value="F:peptidase activity"/>
    <property type="evidence" value="ECO:0007669"/>
    <property type="project" value="UniProtKB-KW"/>
</dbReference>
<keyword evidence="5" id="KW-0472">Membrane</keyword>
<sequence>MINNRSSIILIVLAAVLFVVYSSVFVVNERQQAIVVRFGQIREVKSEPGLYFKLPFGFMDADRVQYVEDQALRFDLDNIRVQVSGGKFYEVDAFVVYKISDPRRFRQTVSGDRESAESRLRTRLDASLRRVYGLRGFEAALSDERASMMREVRTDLSADAESLGLNIEDVRIRRTDLTQEVSQQTFDRMKAERLAEAELIRARGNEEGQRRRAIADRQVVEIVAEAQRDSEILRGEGEAERTQIFADAFQRDPGFFEFYRSMAAYSQSIGSPDTTIVLSPHSEFFRYFNSADGADQPLPTPGPAAPTTTD</sequence>
<dbReference type="RefSeq" id="WP_011976147.1">
    <property type="nucleotide sequence ID" value="NZ_ATYC01000022.1"/>
</dbReference>
<dbReference type="SMART" id="SM00244">
    <property type="entry name" value="PHB"/>
    <property type="match status" value="1"/>
</dbReference>
<evidence type="ECO:0000256" key="2">
    <source>
        <dbReference type="ARBA" id="ARBA00007862"/>
    </source>
</evidence>
<dbReference type="PANTHER" id="PTHR42911:SF1">
    <property type="entry name" value="MODULATOR OF FTSH PROTEASE HFLC"/>
    <property type="match status" value="1"/>
</dbReference>
<dbReference type="GO" id="GO:0016020">
    <property type="term" value="C:membrane"/>
    <property type="evidence" value="ECO:0007669"/>
    <property type="project" value="UniProtKB-SubCell"/>
</dbReference>
<evidence type="ECO:0000313" key="11">
    <source>
        <dbReference type="Proteomes" id="UP001190825"/>
    </source>
</evidence>
<dbReference type="EMBL" id="NBUC01000034">
    <property type="protein sequence ID" value="PLU07939.1"/>
    <property type="molecule type" value="Genomic_DNA"/>
</dbReference>
<dbReference type="PIRSF" id="PIRSF005651">
    <property type="entry name" value="HflC"/>
    <property type="match status" value="1"/>
</dbReference>
<keyword evidence="3" id="KW-0812">Transmembrane</keyword>
<dbReference type="InterPro" id="IPR001107">
    <property type="entry name" value="Band_7"/>
</dbReference>
<keyword evidence="9" id="KW-0645">Protease</keyword>
<dbReference type="SUPFAM" id="SSF117892">
    <property type="entry name" value="Band 7/SPFH domain"/>
    <property type="match status" value="1"/>
</dbReference>
<evidence type="ECO:0000256" key="6">
    <source>
        <dbReference type="PIRNR" id="PIRNR005651"/>
    </source>
</evidence>
<evidence type="ECO:0000256" key="1">
    <source>
        <dbReference type="ARBA" id="ARBA00004167"/>
    </source>
</evidence>
<feature type="domain" description="Band 7" evidence="8">
    <location>
        <begin position="22"/>
        <end position="189"/>
    </location>
</feature>
<dbReference type="AlphaFoldDB" id="A0A508WU93"/>
<keyword evidence="11" id="KW-1185">Reference proteome</keyword>
<gene>
    <name evidence="9" type="ORF">BMJ33_03610</name>
    <name evidence="10" type="ORF">EMEDMD4_240053</name>
</gene>
<evidence type="ECO:0000256" key="7">
    <source>
        <dbReference type="SAM" id="MobiDB-lite"/>
    </source>
</evidence>
<evidence type="ECO:0000256" key="3">
    <source>
        <dbReference type="ARBA" id="ARBA00022692"/>
    </source>
</evidence>
<reference evidence="9" key="1">
    <citation type="submission" date="2017-04" db="EMBL/GenBank/DDBJ databases">
        <authorList>
            <person name="Porter S."/>
            <person name="Friesen M.L."/>
            <person name="Faber-Hammond J."/>
        </authorList>
    </citation>
    <scope>NUCLEOTIDE SEQUENCE</scope>
    <source>
        <strain evidence="9">Str16</strain>
    </source>
</reference>
<reference evidence="10" key="3">
    <citation type="submission" date="2019-06" db="EMBL/GenBank/DDBJ databases">
        <authorList>
            <person name="Le Quere A."/>
            <person name="Colella S."/>
        </authorList>
    </citation>
    <scope>NUCLEOTIDE SEQUENCE</scope>
    <source>
        <strain evidence="10">EmedicaeMD41</strain>
    </source>
</reference>
<dbReference type="Proteomes" id="UP000507954">
    <property type="component" value="Unassembled WGS sequence"/>
</dbReference>